<evidence type="ECO:0000313" key="3">
    <source>
        <dbReference type="EMBL" id="CAB4664168.1"/>
    </source>
</evidence>
<dbReference type="SUPFAM" id="SSF51419">
    <property type="entry name" value="PLP-binding barrel"/>
    <property type="match status" value="1"/>
</dbReference>
<dbReference type="Pfam" id="PF01168">
    <property type="entry name" value="Ala_racemase_N"/>
    <property type="match status" value="1"/>
</dbReference>
<organism evidence="3">
    <name type="scientific">freshwater metagenome</name>
    <dbReference type="NCBI Taxonomy" id="449393"/>
    <lineage>
        <taxon>unclassified sequences</taxon>
        <taxon>metagenomes</taxon>
        <taxon>ecological metagenomes</taxon>
    </lineage>
</organism>
<dbReference type="InterPro" id="IPR029066">
    <property type="entry name" value="PLP-binding_barrel"/>
</dbReference>
<dbReference type="PROSITE" id="PS01211">
    <property type="entry name" value="UPF0001"/>
    <property type="match status" value="1"/>
</dbReference>
<dbReference type="PIRSF" id="PIRSF004848">
    <property type="entry name" value="YBL036c_PLPDEIII"/>
    <property type="match status" value="1"/>
</dbReference>
<gene>
    <name evidence="3" type="ORF">UFOPK2242_01144</name>
</gene>
<keyword evidence="1" id="KW-0663">Pyridoxal phosphate</keyword>
<evidence type="ECO:0000256" key="1">
    <source>
        <dbReference type="ARBA" id="ARBA00022898"/>
    </source>
</evidence>
<dbReference type="CDD" id="cd00635">
    <property type="entry name" value="PLPDE_III_YBL036c_like"/>
    <property type="match status" value="1"/>
</dbReference>
<reference evidence="3" key="1">
    <citation type="submission" date="2020-05" db="EMBL/GenBank/DDBJ databases">
        <authorList>
            <person name="Chiriac C."/>
            <person name="Salcher M."/>
            <person name="Ghai R."/>
            <person name="Kavagutti S V."/>
        </authorList>
    </citation>
    <scope>NUCLEOTIDE SEQUENCE</scope>
</reference>
<evidence type="ECO:0000259" key="2">
    <source>
        <dbReference type="Pfam" id="PF01168"/>
    </source>
</evidence>
<dbReference type="PANTHER" id="PTHR10146">
    <property type="entry name" value="PROLINE SYNTHETASE CO-TRANSCRIBED BACTERIAL HOMOLOG PROTEIN"/>
    <property type="match status" value="1"/>
</dbReference>
<dbReference type="GO" id="GO:0030170">
    <property type="term" value="F:pyridoxal phosphate binding"/>
    <property type="evidence" value="ECO:0007669"/>
    <property type="project" value="InterPro"/>
</dbReference>
<dbReference type="NCBIfam" id="TIGR00044">
    <property type="entry name" value="YggS family pyridoxal phosphate-dependent enzyme"/>
    <property type="match status" value="1"/>
</dbReference>
<dbReference type="PANTHER" id="PTHR10146:SF14">
    <property type="entry name" value="PYRIDOXAL PHOSPHATE HOMEOSTASIS PROTEIN"/>
    <property type="match status" value="1"/>
</dbReference>
<proteinExistence type="inferred from homology"/>
<protein>
    <submittedName>
        <fullName evidence="3">Unannotated protein</fullName>
    </submittedName>
</protein>
<name>A0A6J6LT00_9ZZZZ</name>
<accession>A0A6J6LT00</accession>
<dbReference type="Gene3D" id="3.20.20.10">
    <property type="entry name" value="Alanine racemase"/>
    <property type="match status" value="1"/>
</dbReference>
<dbReference type="AlphaFoldDB" id="A0A6J6LT00"/>
<dbReference type="InterPro" id="IPR001608">
    <property type="entry name" value="Ala_racemase_N"/>
</dbReference>
<dbReference type="HAMAP" id="MF_02087">
    <property type="entry name" value="PLP_homeostasis"/>
    <property type="match status" value="1"/>
</dbReference>
<dbReference type="InterPro" id="IPR011078">
    <property type="entry name" value="PyrdxlP_homeostasis"/>
</dbReference>
<feature type="domain" description="Alanine racemase N-terminal" evidence="2">
    <location>
        <begin position="18"/>
        <end position="224"/>
    </location>
</feature>
<sequence>MTTQGDETASQRLRENLEEVRSRISEAARLSDRNASSIRLVGISKTIDVATLALTLDLGLCDFGENRAQELLEKAPLLEVHNPAPVWHFVGQLQRNKVAALSPHISLWHSVDRALLGEAIAKRAPGARVLVEVNLAEEPQRGGVAPSGCAELVDALRSLGLDVAGLMTVAPQIGEPSRWFETLRILADGLGLVELSMGMSSDYEAAIAQGSTILRVGNSIFGGRGAI</sequence>
<dbReference type="EMBL" id="CAEZWM010000153">
    <property type="protein sequence ID" value="CAB4664168.1"/>
    <property type="molecule type" value="Genomic_DNA"/>
</dbReference>